<dbReference type="GO" id="GO:0000723">
    <property type="term" value="P:telomere maintenance"/>
    <property type="evidence" value="ECO:0007669"/>
    <property type="project" value="TreeGrafter"/>
</dbReference>
<proteinExistence type="predicted"/>
<keyword evidence="3" id="KW-0158">Chromosome</keyword>
<keyword evidence="5" id="KW-0539">Nucleus</keyword>
<feature type="domain" description="Telomere-associated protein Rif1 N-terminal" evidence="8">
    <location>
        <begin position="151"/>
        <end position="515"/>
    </location>
</feature>
<evidence type="ECO:0000256" key="2">
    <source>
        <dbReference type="ARBA" id="ARBA00004574"/>
    </source>
</evidence>
<evidence type="ECO:0000259" key="8">
    <source>
        <dbReference type="Pfam" id="PF12231"/>
    </source>
</evidence>
<keyword evidence="6" id="KW-0131">Cell cycle</keyword>
<dbReference type="InterPro" id="IPR022031">
    <property type="entry name" value="Rif1_N"/>
</dbReference>
<evidence type="ECO:0000256" key="3">
    <source>
        <dbReference type="ARBA" id="ARBA00022454"/>
    </source>
</evidence>
<dbReference type="PANTHER" id="PTHR22928">
    <property type="entry name" value="TELOMERE-ASSOCIATED PROTEIN RIF1"/>
    <property type="match status" value="1"/>
</dbReference>
<dbReference type="GO" id="GO:0140445">
    <property type="term" value="C:chromosome, telomeric repeat region"/>
    <property type="evidence" value="ECO:0007669"/>
    <property type="project" value="TreeGrafter"/>
</dbReference>
<feature type="region of interest" description="Disordered" evidence="7">
    <location>
        <begin position="1647"/>
        <end position="1707"/>
    </location>
</feature>
<protein>
    <submittedName>
        <fullName evidence="9">Rap1-interacting factor 1 N terminal-domain-containing protein</fullName>
    </submittedName>
</protein>
<organism evidence="9 10">
    <name type="scientific">Schizothecium vesticola</name>
    <dbReference type="NCBI Taxonomy" id="314040"/>
    <lineage>
        <taxon>Eukaryota</taxon>
        <taxon>Fungi</taxon>
        <taxon>Dikarya</taxon>
        <taxon>Ascomycota</taxon>
        <taxon>Pezizomycotina</taxon>
        <taxon>Sordariomycetes</taxon>
        <taxon>Sordariomycetidae</taxon>
        <taxon>Sordariales</taxon>
        <taxon>Schizotheciaceae</taxon>
        <taxon>Schizothecium</taxon>
    </lineage>
</organism>
<comment type="caution">
    <text evidence="9">The sequence shown here is derived from an EMBL/GenBank/DDBJ whole genome shotgun (WGS) entry which is preliminary data.</text>
</comment>
<feature type="region of interest" description="Disordered" evidence="7">
    <location>
        <begin position="1"/>
        <end position="107"/>
    </location>
</feature>
<dbReference type="EMBL" id="JAUKUD010000004">
    <property type="protein sequence ID" value="KAK0746406.1"/>
    <property type="molecule type" value="Genomic_DNA"/>
</dbReference>
<dbReference type="InterPro" id="IPR016024">
    <property type="entry name" value="ARM-type_fold"/>
</dbReference>
<keyword evidence="4" id="KW-0779">Telomere</keyword>
<dbReference type="SUPFAM" id="SSF48371">
    <property type="entry name" value="ARM repeat"/>
    <property type="match status" value="1"/>
</dbReference>
<evidence type="ECO:0000256" key="1">
    <source>
        <dbReference type="ARBA" id="ARBA00004123"/>
    </source>
</evidence>
<evidence type="ECO:0000256" key="6">
    <source>
        <dbReference type="ARBA" id="ARBA00023306"/>
    </source>
</evidence>
<evidence type="ECO:0000256" key="4">
    <source>
        <dbReference type="ARBA" id="ARBA00022895"/>
    </source>
</evidence>
<feature type="compositionally biased region" description="Acidic residues" evidence="7">
    <location>
        <begin position="1667"/>
        <end position="1679"/>
    </location>
</feature>
<sequence>MPCEVVMTSSVLDSLPPRPPTPPRETHHEPSIAPRHVVDALDPRPNVHTPPGIHSPGDSITTNSTTRRSRKKVEFSAKAEYKDPPAHLEGDAKAQHPTPVSLPRSASKPVKSILKVTHHAPNPLSANGDATDSFASDVNLAAMLESTIQQLAGGDRETKMDAYMMLTRACKASNNLPDRVALQEKMGLFTQFMQRDIVWKSQEGSADVSLENRALTLLIAFLGFPAIASMINTDFGVFIIDHSIRSFENPSVPKEALRHLMRVVALQNFSPKVMTSDRVGRLIASLHGIQEHVTGKTIVMSRIQIYRKLLSQSKGLMIVHSEWLSDLFMDMLSNVRDIRSAAIALGLEAAFSVGHEKQLSRKVMEVFNHEIDEKLYIEHYREKLHAMSSDKNESSTVPEIWSVVILLLRISLSKWEGCMPWLHIVQACFNSHDFATKINANRAWSRLVYLMHTEGTLAKHIPTFTTPFISQLKRKGKMTDDLRRAIFGGICNLFYYAFQPNANPAALDKCWDSSVKPVITALLDTKSEAAADNMRRASLMLTTFFDCKTLRRWKADRIVDNSPVKSEELPPLDSKWVRSNAAKVLGTVGPILEQDFLHLAYNDSPTYKLWEALVFTVASAGSKEIKVSKETTGFLTEAFNLLQKIWKTGLPLSDGPQPDARQFLLAAKAFLEIMVKSLGTLPFTDKPGKNQGLVKAPLYMLFAQLSTLPPGIPDDEAFADFFGSVFASFFTSKGEKARMDLAQELLAVVPMETPRPYGPWLLVAGRISAWLGSNQASHQSTASGSDAPVGHHYRDIVKVLERGIRSTPQLPWQHWEVLFYALFERARDEAGDAGFAIVCVEPLAKVLLEHVTTETHGSVGMRCATELLSVATQPRDRQAVDAAKRRLWGTVLAGPRSSSFDTFDYLYKVANEVLKRLYDHYDAENTDSAVNILKEVGGFLDRCNRQLFLRSLLALQDGFLPWIHDEKRKLGGLNSPVFASSRSLWDRLATLIREMEQPEQQLESLERVFCAALNSSHRHIVNSSVSLWNNLFQNTANLEYPEELKAVLLRLQPHVDIVLPGLEVPSGPQAGQQPPFADLMDDEDLPSLRPVPSSRGKTPESGSLSVPSRRLRHITPTKAISKASRRNTTPRLRHDDSQVQFAAIDPSPLANRQEESQVLTERQKEVRERQKENAALFSDIRSSPGPKSKNQAPRAPIREPSPRPSPPVRQVATPEPDNFDSFVSSTPTPRRGQAVAVLADHDMPDLPSSPPEPRRNPLAAEILSRSASNSLLEEWGFSSSPVSGSPNPVRHAPNPEPIVLGDGQVVEEEEEESLAPHPEQMVIDDGQAVEEEESLDDSKNMLPVNKVAEVDVAEAEPEPETESEDEVVEDTILPATPSKAGNAMELPKLPMPPNPTTPRRRTRSSRGQETPKSDGEVFVDAPTSPLPPSPKPTAERATRVTRASRLRHQENASSRSPSLSAGDAAEKRSSQVVVQLDAGKIISSDYRVPSMSVSPLKQSLDVPVADCIVVGDSPQQSVAETPLKDPKPELAVETAAVSTPKSRQKRKRGSSKVFDSGSRKRRHYTPARDVDELSEVPDSQPSSAVKYITAPAHNYGMRFSSCELEGEGGGSLAQTSRSISSPELGALDPVEVQSSLVHDREAEFQIVRESRSQTLQREKQKRAAPAEPEETTDAMEVDNELSTIQEQPESEAQHEPPQQETSQSYMRKFISMLRSGAELLLSAPQVTREEVYEAEDALMEVRRALHEAERRGRA</sequence>
<keyword evidence="10" id="KW-1185">Reference proteome</keyword>
<dbReference type="PANTHER" id="PTHR22928:SF3">
    <property type="entry name" value="TELOMERE-ASSOCIATED PROTEIN RIF1"/>
    <property type="match status" value="1"/>
</dbReference>
<evidence type="ECO:0000313" key="10">
    <source>
        <dbReference type="Proteomes" id="UP001172155"/>
    </source>
</evidence>
<gene>
    <name evidence="9" type="ORF">B0T18DRAFT_151321</name>
</gene>
<feature type="region of interest" description="Disordered" evidence="7">
    <location>
        <begin position="1513"/>
        <end position="1585"/>
    </location>
</feature>
<feature type="compositionally biased region" description="Low complexity" evidence="7">
    <location>
        <begin position="1278"/>
        <end position="1289"/>
    </location>
</feature>
<feature type="compositionally biased region" description="Basic and acidic residues" evidence="7">
    <location>
        <begin position="1161"/>
        <end position="1172"/>
    </location>
</feature>
<dbReference type="GO" id="GO:0005634">
    <property type="term" value="C:nucleus"/>
    <property type="evidence" value="ECO:0007669"/>
    <property type="project" value="UniProtKB-SubCell"/>
</dbReference>
<feature type="region of interest" description="Disordered" evidence="7">
    <location>
        <begin position="1241"/>
        <end position="1262"/>
    </location>
</feature>
<feature type="region of interest" description="Disordered" evidence="7">
    <location>
        <begin position="1275"/>
        <end position="1471"/>
    </location>
</feature>
<name>A0AA40EVZ3_9PEZI</name>
<dbReference type="Pfam" id="PF12231">
    <property type="entry name" value="Rif1_N"/>
    <property type="match status" value="1"/>
</dbReference>
<feature type="region of interest" description="Disordered" evidence="7">
    <location>
        <begin position="1062"/>
        <end position="1229"/>
    </location>
</feature>
<reference evidence="9" key="1">
    <citation type="submission" date="2023-06" db="EMBL/GenBank/DDBJ databases">
        <title>Genome-scale phylogeny and comparative genomics of the fungal order Sordariales.</title>
        <authorList>
            <consortium name="Lawrence Berkeley National Laboratory"/>
            <person name="Hensen N."/>
            <person name="Bonometti L."/>
            <person name="Westerberg I."/>
            <person name="Brannstrom I.O."/>
            <person name="Guillou S."/>
            <person name="Cros-Aarteil S."/>
            <person name="Calhoun S."/>
            <person name="Haridas S."/>
            <person name="Kuo A."/>
            <person name="Mondo S."/>
            <person name="Pangilinan J."/>
            <person name="Riley R."/>
            <person name="LaButti K."/>
            <person name="Andreopoulos B."/>
            <person name="Lipzen A."/>
            <person name="Chen C."/>
            <person name="Yanf M."/>
            <person name="Daum C."/>
            <person name="Ng V."/>
            <person name="Clum A."/>
            <person name="Steindorff A."/>
            <person name="Ohm R."/>
            <person name="Martin F."/>
            <person name="Silar P."/>
            <person name="Natvig D."/>
            <person name="Lalanne C."/>
            <person name="Gautier V."/>
            <person name="Ament-velasquez S.L."/>
            <person name="Kruys A."/>
            <person name="Hutchinson M.I."/>
            <person name="Powell A.J."/>
            <person name="Barry K."/>
            <person name="Miller A.N."/>
            <person name="Grigoriev I.V."/>
            <person name="Debuchy R."/>
            <person name="Gladieux P."/>
            <person name="Thoren M.H."/>
            <person name="Johannesson H."/>
        </authorList>
    </citation>
    <scope>NUCLEOTIDE SEQUENCE</scope>
    <source>
        <strain evidence="9">SMH3187-1</strain>
    </source>
</reference>
<feature type="compositionally biased region" description="Polar residues" evidence="7">
    <location>
        <begin position="1696"/>
        <end position="1705"/>
    </location>
</feature>
<feature type="compositionally biased region" description="Basic and acidic residues" evidence="7">
    <location>
        <begin position="72"/>
        <end position="94"/>
    </location>
</feature>
<evidence type="ECO:0000313" key="9">
    <source>
        <dbReference type="EMBL" id="KAK0746406.1"/>
    </source>
</evidence>
<comment type="subcellular location">
    <subcellularLocation>
        <location evidence="2">Chromosome</location>
        <location evidence="2">Telomere</location>
    </subcellularLocation>
    <subcellularLocation>
        <location evidence="1">Nucleus</location>
    </subcellularLocation>
</comment>
<feature type="compositionally biased region" description="Basic and acidic residues" evidence="7">
    <location>
        <begin position="24"/>
        <end position="42"/>
    </location>
</feature>
<accession>A0AA40EVZ3</accession>
<evidence type="ECO:0000256" key="7">
    <source>
        <dbReference type="SAM" id="MobiDB-lite"/>
    </source>
</evidence>
<feature type="compositionally biased region" description="Acidic residues" evidence="7">
    <location>
        <begin position="1351"/>
        <end position="1369"/>
    </location>
</feature>
<evidence type="ECO:0000256" key="5">
    <source>
        <dbReference type="ARBA" id="ARBA00023242"/>
    </source>
</evidence>
<feature type="region of interest" description="Disordered" evidence="7">
    <location>
        <begin position="1600"/>
        <end position="1632"/>
    </location>
</feature>
<dbReference type="Proteomes" id="UP001172155">
    <property type="component" value="Unassembled WGS sequence"/>
</dbReference>